<feature type="signal peptide" evidence="1">
    <location>
        <begin position="1"/>
        <end position="18"/>
    </location>
</feature>
<name>A0A8C0L4Y4_CANLU</name>
<sequence>MLTVCANLLNWFIIADLGQVTPFNASVPHLSNGVNDTDLPHRGVVRHCKSKLVEHFRVLDGGCLEPKSKVGTTSDLGKPHVSCSLLHSLNLFRLCLPGLCTPLCCQWLRE</sequence>
<reference evidence="2" key="1">
    <citation type="submission" date="2025-08" db="UniProtKB">
        <authorList>
            <consortium name="Ensembl"/>
        </authorList>
    </citation>
    <scope>IDENTIFICATION</scope>
</reference>
<dbReference type="GeneTree" id="ENSGT00860000136117"/>
<accession>A0A8C0L4Y4</accession>
<keyword evidence="3" id="KW-1185">Reference proteome</keyword>
<evidence type="ECO:0008006" key="4">
    <source>
        <dbReference type="Google" id="ProtNLM"/>
    </source>
</evidence>
<dbReference type="AlphaFoldDB" id="A0A8C0L4Y4"/>
<evidence type="ECO:0000256" key="1">
    <source>
        <dbReference type="SAM" id="SignalP"/>
    </source>
</evidence>
<evidence type="ECO:0000313" key="3">
    <source>
        <dbReference type="Proteomes" id="UP000694391"/>
    </source>
</evidence>
<organism evidence="2 3">
    <name type="scientific">Canis lupus dingo</name>
    <name type="common">dingo</name>
    <dbReference type="NCBI Taxonomy" id="286419"/>
    <lineage>
        <taxon>Eukaryota</taxon>
        <taxon>Metazoa</taxon>
        <taxon>Chordata</taxon>
        <taxon>Craniata</taxon>
        <taxon>Vertebrata</taxon>
        <taxon>Euteleostomi</taxon>
        <taxon>Mammalia</taxon>
        <taxon>Eutheria</taxon>
        <taxon>Laurasiatheria</taxon>
        <taxon>Carnivora</taxon>
        <taxon>Caniformia</taxon>
        <taxon>Canidae</taxon>
        <taxon>Canis</taxon>
    </lineage>
</organism>
<feature type="chain" id="PRO_5034646392" description="Secreted protein" evidence="1">
    <location>
        <begin position="19"/>
        <end position="110"/>
    </location>
</feature>
<dbReference type="Ensembl" id="ENSCAFT00020030321.1">
    <property type="protein sequence ID" value="ENSCAFP00020026244.1"/>
    <property type="gene ID" value="ENSCAFG00020020614.1"/>
</dbReference>
<protein>
    <recommendedName>
        <fullName evidence="4">Secreted protein</fullName>
    </recommendedName>
</protein>
<reference evidence="2" key="2">
    <citation type="submission" date="2025-09" db="UniProtKB">
        <authorList>
            <consortium name="Ensembl"/>
        </authorList>
    </citation>
    <scope>IDENTIFICATION</scope>
</reference>
<proteinExistence type="predicted"/>
<dbReference type="Proteomes" id="UP000694391">
    <property type="component" value="Unplaced"/>
</dbReference>
<keyword evidence="1" id="KW-0732">Signal</keyword>
<evidence type="ECO:0000313" key="2">
    <source>
        <dbReference type="Ensembl" id="ENSCAFP00020026244.1"/>
    </source>
</evidence>